<dbReference type="Pfam" id="PF13377">
    <property type="entry name" value="Peripla_BP_3"/>
    <property type="match status" value="1"/>
</dbReference>
<accession>A0ABY0VBP7</accession>
<gene>
    <name evidence="5" type="ORF">SAMN04489714_1931</name>
</gene>
<reference evidence="5 6" key="1">
    <citation type="submission" date="2016-10" db="EMBL/GenBank/DDBJ databases">
        <authorList>
            <person name="Varghese N."/>
            <person name="Submissions S."/>
        </authorList>
    </citation>
    <scope>NUCLEOTIDE SEQUENCE [LARGE SCALE GENOMIC DNA]</scope>
    <source>
        <strain evidence="5 6">DSM 9169</strain>
    </source>
</reference>
<dbReference type="CDD" id="cd01392">
    <property type="entry name" value="HTH_LacI"/>
    <property type="match status" value="1"/>
</dbReference>
<evidence type="ECO:0000256" key="1">
    <source>
        <dbReference type="ARBA" id="ARBA00023015"/>
    </source>
</evidence>
<dbReference type="Gene3D" id="3.40.50.2300">
    <property type="match status" value="1"/>
</dbReference>
<dbReference type="EMBL" id="LT629792">
    <property type="protein sequence ID" value="SDU06175.1"/>
    <property type="molecule type" value="Genomic_DNA"/>
</dbReference>
<dbReference type="SUPFAM" id="SSF47413">
    <property type="entry name" value="lambda repressor-like DNA-binding domains"/>
    <property type="match status" value="1"/>
</dbReference>
<evidence type="ECO:0000256" key="3">
    <source>
        <dbReference type="ARBA" id="ARBA00023163"/>
    </source>
</evidence>
<evidence type="ECO:0000313" key="5">
    <source>
        <dbReference type="EMBL" id="SDU06175.1"/>
    </source>
</evidence>
<dbReference type="PANTHER" id="PTHR30146">
    <property type="entry name" value="LACI-RELATED TRANSCRIPTIONAL REPRESSOR"/>
    <property type="match status" value="1"/>
</dbReference>
<dbReference type="SMART" id="SM00354">
    <property type="entry name" value="HTH_LACI"/>
    <property type="match status" value="1"/>
</dbReference>
<dbReference type="PROSITE" id="PS50932">
    <property type="entry name" value="HTH_LACI_2"/>
    <property type="match status" value="1"/>
</dbReference>
<evidence type="ECO:0000259" key="4">
    <source>
        <dbReference type="PROSITE" id="PS50932"/>
    </source>
</evidence>
<evidence type="ECO:0000313" key="6">
    <source>
        <dbReference type="Proteomes" id="UP000198976"/>
    </source>
</evidence>
<dbReference type="Pfam" id="PF00356">
    <property type="entry name" value="LacI"/>
    <property type="match status" value="1"/>
</dbReference>
<feature type="domain" description="HTH lacI-type" evidence="4">
    <location>
        <begin position="8"/>
        <end position="64"/>
    </location>
</feature>
<dbReference type="SUPFAM" id="SSF53822">
    <property type="entry name" value="Periplasmic binding protein-like I"/>
    <property type="match status" value="1"/>
</dbReference>
<keyword evidence="3" id="KW-0804">Transcription</keyword>
<sequence>MANVRRRPTSADVARLARTSRATVSYVLNDKPGQSISSATRARVLQAAQKLGYTPNSLARDLAMGHSRVVVIAMPPFPSTFKLGQYYQQLSTAITSCGLTPLLWYENEELTASLLSAITPALIIAPYGLDTDDIETFDSLSIPHVEGGHSQELAGLEVGRAQVHYLFSRGSHTIALATTDNPLMQIFSAPRAQGARAALNEAGYRSPFELVLPIPQGGDSAELTQMVNDYLDLNPEIDAFACYNDVHAMPIMNAVLSRGMSIPDDIAIIGVDDELFDSYLPIPLTTFTLAGDPTAAQLLTDGLNMLGITADIEIPKPPIARLVERQSA</sequence>
<keyword evidence="1" id="KW-0805">Transcription regulation</keyword>
<dbReference type="InterPro" id="IPR046335">
    <property type="entry name" value="LacI/GalR-like_sensor"/>
</dbReference>
<dbReference type="InterPro" id="IPR028082">
    <property type="entry name" value="Peripla_BP_I"/>
</dbReference>
<dbReference type="PANTHER" id="PTHR30146:SF153">
    <property type="entry name" value="LACTOSE OPERON REPRESSOR"/>
    <property type="match status" value="1"/>
</dbReference>
<organism evidence="5 6">
    <name type="scientific">Schaalia radingae</name>
    <dbReference type="NCBI Taxonomy" id="131110"/>
    <lineage>
        <taxon>Bacteria</taxon>
        <taxon>Bacillati</taxon>
        <taxon>Actinomycetota</taxon>
        <taxon>Actinomycetes</taxon>
        <taxon>Actinomycetales</taxon>
        <taxon>Actinomycetaceae</taxon>
        <taxon>Schaalia</taxon>
    </lineage>
</organism>
<evidence type="ECO:0000256" key="2">
    <source>
        <dbReference type="ARBA" id="ARBA00023125"/>
    </source>
</evidence>
<dbReference type="CDD" id="cd06267">
    <property type="entry name" value="PBP1_LacI_sugar_binding-like"/>
    <property type="match status" value="1"/>
</dbReference>
<keyword evidence="6" id="KW-1185">Reference proteome</keyword>
<proteinExistence type="predicted"/>
<keyword evidence="2 5" id="KW-0238">DNA-binding</keyword>
<dbReference type="Gene3D" id="1.10.260.40">
    <property type="entry name" value="lambda repressor-like DNA-binding domains"/>
    <property type="match status" value="1"/>
</dbReference>
<dbReference type="Proteomes" id="UP000198976">
    <property type="component" value="Chromosome I"/>
</dbReference>
<protein>
    <submittedName>
        <fullName evidence="5">DNA-binding transcriptional regulator, LacI/PurR family</fullName>
    </submittedName>
</protein>
<name>A0ABY0VBP7_9ACTO</name>
<dbReference type="RefSeq" id="WP_092648903.1">
    <property type="nucleotide sequence ID" value="NZ_LT629792.1"/>
</dbReference>
<dbReference type="InterPro" id="IPR010982">
    <property type="entry name" value="Lambda_DNA-bd_dom_sf"/>
</dbReference>
<dbReference type="InterPro" id="IPR000843">
    <property type="entry name" value="HTH_LacI"/>
</dbReference>
<dbReference type="GO" id="GO:0003677">
    <property type="term" value="F:DNA binding"/>
    <property type="evidence" value="ECO:0007669"/>
    <property type="project" value="UniProtKB-KW"/>
</dbReference>